<dbReference type="EMBL" id="CP039287">
    <property type="protein sequence ID" value="QCC02054.1"/>
    <property type="molecule type" value="Genomic_DNA"/>
</dbReference>
<proteinExistence type="predicted"/>
<evidence type="ECO:0000313" key="2">
    <source>
        <dbReference type="EMBL" id="QCC02054.1"/>
    </source>
</evidence>
<sequence length="63" mass="7088">MNSLHKHEATQPSARPVILFEIYKDLVVADSRTSIHSPLETPKPKPELPKNRFPGDSSTLAYM</sequence>
<feature type="region of interest" description="Disordered" evidence="1">
    <location>
        <begin position="34"/>
        <end position="63"/>
    </location>
</feature>
<evidence type="ECO:0000256" key="1">
    <source>
        <dbReference type="SAM" id="MobiDB-lite"/>
    </source>
</evidence>
<dbReference type="RefSeq" id="WP_136227792.1">
    <property type="nucleotide sequence ID" value="NC_008313.1"/>
</dbReference>
<organism evidence="2 3">
    <name type="scientific">Cupriavidus necator (strain ATCC 17699 / DSM 428 / KCTC 22496 / NCIMB 10442 / H16 / Stanier 337)</name>
    <name type="common">Ralstonia eutropha</name>
    <dbReference type="NCBI Taxonomy" id="381666"/>
    <lineage>
        <taxon>Bacteria</taxon>
        <taxon>Pseudomonadati</taxon>
        <taxon>Pseudomonadota</taxon>
        <taxon>Betaproteobacteria</taxon>
        <taxon>Burkholderiales</taxon>
        <taxon>Burkholderiaceae</taxon>
        <taxon>Cupriavidus</taxon>
    </lineage>
</organism>
<reference evidence="2 3" key="1">
    <citation type="submission" date="2019-04" db="EMBL/GenBank/DDBJ databases">
        <title>Long-read de novo sequencing of Cupriavidus necator H16.</title>
        <authorList>
            <person name="Little G.T."/>
            <person name="Ehsaan M."/>
            <person name="Arenas-Lopez C."/>
            <person name="Jawed K."/>
            <person name="Winzer K."/>
            <person name="Kovacs K."/>
            <person name="Malys N."/>
            <person name="Minton N.P."/>
        </authorList>
    </citation>
    <scope>NUCLEOTIDE SEQUENCE [LARGE SCALE GENOMIC DNA]</scope>
    <source>
        <strain evidence="2 3">H16</strain>
    </source>
</reference>
<protein>
    <submittedName>
        <fullName evidence="2">Uncharacterized protein</fullName>
    </submittedName>
</protein>
<dbReference type="Proteomes" id="UP000296079">
    <property type="component" value="Chromosome 1"/>
</dbReference>
<gene>
    <name evidence="2" type="ORF">E6A55_16420</name>
</gene>
<dbReference type="AlphaFoldDB" id="A0AAE5ZG23"/>
<accession>A0AAE5ZG23</accession>
<evidence type="ECO:0000313" key="3">
    <source>
        <dbReference type="Proteomes" id="UP000296079"/>
    </source>
</evidence>
<name>A0AAE5ZG23_CUPNH</name>